<keyword evidence="4 7" id="KW-0812">Transmembrane</keyword>
<keyword evidence="2" id="KW-0813">Transport</keyword>
<name>A0ABY9T6H9_BREBE</name>
<dbReference type="Pfam" id="PF00893">
    <property type="entry name" value="Multi_Drug_Res"/>
    <property type="match status" value="1"/>
</dbReference>
<evidence type="ECO:0000313" key="10">
    <source>
        <dbReference type="Proteomes" id="UP001256827"/>
    </source>
</evidence>
<sequence>MSGIGKAAKTSKPLSQNKAWAYVVAGGALEIVWATGFKYDEIPSILVLIALLTSFELVIRATKVLPVGTTYAVFAGIGTIGTVAVESFFSGGISLLKIGIILLLLLFIIGLKLTSGEDRH</sequence>
<keyword evidence="10" id="KW-1185">Reference proteome</keyword>
<keyword evidence="6 8" id="KW-0472">Membrane</keyword>
<accession>A0ABY9T6H9</accession>
<evidence type="ECO:0000256" key="2">
    <source>
        <dbReference type="ARBA" id="ARBA00022448"/>
    </source>
</evidence>
<dbReference type="EMBL" id="CP134050">
    <property type="protein sequence ID" value="WNC15699.1"/>
    <property type="molecule type" value="Genomic_DNA"/>
</dbReference>
<feature type="transmembrane region" description="Helical" evidence="8">
    <location>
        <begin position="42"/>
        <end position="59"/>
    </location>
</feature>
<organism evidence="9 10">
    <name type="scientific">Brevibacillus brevis</name>
    <name type="common">Bacillus brevis</name>
    <dbReference type="NCBI Taxonomy" id="1393"/>
    <lineage>
        <taxon>Bacteria</taxon>
        <taxon>Bacillati</taxon>
        <taxon>Bacillota</taxon>
        <taxon>Bacilli</taxon>
        <taxon>Bacillales</taxon>
        <taxon>Paenibacillaceae</taxon>
        <taxon>Brevibacillus</taxon>
    </lineage>
</organism>
<reference evidence="9 10" key="1">
    <citation type="submission" date="2023-09" db="EMBL/GenBank/DDBJ databases">
        <title>Complete Genome and Methylome dissection of Bacillus brevis NEB573 original source of BbsI restriction endonuclease.</title>
        <authorList>
            <person name="Fomenkov A."/>
            <person name="Roberts R.D."/>
        </authorList>
    </citation>
    <scope>NUCLEOTIDE SEQUENCE [LARGE SCALE GENOMIC DNA]</scope>
    <source>
        <strain evidence="9 10">NEB573</strain>
    </source>
</reference>
<keyword evidence="3" id="KW-1003">Cell membrane</keyword>
<keyword evidence="5 8" id="KW-1133">Transmembrane helix</keyword>
<feature type="transmembrane region" description="Helical" evidence="8">
    <location>
        <begin position="19"/>
        <end position="36"/>
    </location>
</feature>
<evidence type="ECO:0000256" key="3">
    <source>
        <dbReference type="ARBA" id="ARBA00022475"/>
    </source>
</evidence>
<proteinExistence type="inferred from homology"/>
<dbReference type="Gene3D" id="1.10.3730.20">
    <property type="match status" value="1"/>
</dbReference>
<dbReference type="RefSeq" id="WP_310769708.1">
    <property type="nucleotide sequence ID" value="NZ_CP134050.1"/>
</dbReference>
<dbReference type="Proteomes" id="UP001256827">
    <property type="component" value="Chromosome"/>
</dbReference>
<feature type="transmembrane region" description="Helical" evidence="8">
    <location>
        <begin position="71"/>
        <end position="89"/>
    </location>
</feature>
<evidence type="ECO:0000256" key="7">
    <source>
        <dbReference type="RuleBase" id="RU003942"/>
    </source>
</evidence>
<feature type="transmembrane region" description="Helical" evidence="8">
    <location>
        <begin position="95"/>
        <end position="114"/>
    </location>
</feature>
<evidence type="ECO:0000313" key="9">
    <source>
        <dbReference type="EMBL" id="WNC15699.1"/>
    </source>
</evidence>
<dbReference type="InterPro" id="IPR000390">
    <property type="entry name" value="Small_drug/metabolite_transptr"/>
</dbReference>
<dbReference type="PANTHER" id="PTHR30561">
    <property type="entry name" value="SMR FAMILY PROTON-DEPENDENT DRUG EFFLUX TRANSPORTER SUGE"/>
    <property type="match status" value="1"/>
</dbReference>
<evidence type="ECO:0000256" key="4">
    <source>
        <dbReference type="ARBA" id="ARBA00022692"/>
    </source>
</evidence>
<evidence type="ECO:0000256" key="5">
    <source>
        <dbReference type="ARBA" id="ARBA00022989"/>
    </source>
</evidence>
<dbReference type="PANTHER" id="PTHR30561:SF0">
    <property type="entry name" value="GUANIDINIUM EXPORTER"/>
    <property type="match status" value="1"/>
</dbReference>
<comment type="similarity">
    <text evidence="7">Belongs to the drug/metabolite transporter (DMT) superfamily. Small multidrug resistance (SMR) (TC 2.A.7.1) family.</text>
</comment>
<evidence type="ECO:0000256" key="8">
    <source>
        <dbReference type="SAM" id="Phobius"/>
    </source>
</evidence>
<dbReference type="InterPro" id="IPR045324">
    <property type="entry name" value="Small_multidrug_res"/>
</dbReference>
<gene>
    <name evidence="9" type="ORF">RGB73_04995</name>
</gene>
<protein>
    <submittedName>
        <fullName evidence="9">SMR family transporter</fullName>
    </submittedName>
</protein>
<evidence type="ECO:0000256" key="1">
    <source>
        <dbReference type="ARBA" id="ARBA00004651"/>
    </source>
</evidence>
<evidence type="ECO:0000256" key="6">
    <source>
        <dbReference type="ARBA" id="ARBA00023136"/>
    </source>
</evidence>
<comment type="subcellular location">
    <subcellularLocation>
        <location evidence="1 7">Cell membrane</location>
        <topology evidence="1 7">Multi-pass membrane protein</topology>
    </subcellularLocation>
</comment>